<sequence>MASVKEVSSHLRPLEEQVNSWRRPLYQWEIEDCKKIELELNGICLKDSHVDQWATSSHPVWCTIGYATFWSIWLARNNLVFNNKVPQEDSIFDIIITRATWWFKSKFNSFPYNSNATLVFAECFKNWNPSRRTPSRML</sequence>
<comment type="caution">
    <text evidence="1">The sequence shown here is derived from an EMBL/GenBank/DDBJ whole genome shotgun (WGS) entry which is preliminary data.</text>
</comment>
<protein>
    <submittedName>
        <fullName evidence="1">Uncharacterized protein</fullName>
    </submittedName>
</protein>
<organism evidence="1 2">
    <name type="scientific">Turnera subulata</name>
    <dbReference type="NCBI Taxonomy" id="218843"/>
    <lineage>
        <taxon>Eukaryota</taxon>
        <taxon>Viridiplantae</taxon>
        <taxon>Streptophyta</taxon>
        <taxon>Embryophyta</taxon>
        <taxon>Tracheophyta</taxon>
        <taxon>Spermatophyta</taxon>
        <taxon>Magnoliopsida</taxon>
        <taxon>eudicotyledons</taxon>
        <taxon>Gunneridae</taxon>
        <taxon>Pentapetalae</taxon>
        <taxon>rosids</taxon>
        <taxon>fabids</taxon>
        <taxon>Malpighiales</taxon>
        <taxon>Passifloraceae</taxon>
        <taxon>Turnera</taxon>
    </lineage>
</organism>
<proteinExistence type="predicted"/>
<evidence type="ECO:0000313" key="2">
    <source>
        <dbReference type="Proteomes" id="UP001141552"/>
    </source>
</evidence>
<dbReference type="OrthoDB" id="1684493at2759"/>
<accession>A0A9Q0JC16</accession>
<dbReference type="EMBL" id="JAKUCV010004245">
    <property type="protein sequence ID" value="KAJ4836024.1"/>
    <property type="molecule type" value="Genomic_DNA"/>
</dbReference>
<gene>
    <name evidence="1" type="ORF">Tsubulata_011346</name>
</gene>
<name>A0A9Q0JC16_9ROSI</name>
<dbReference type="AlphaFoldDB" id="A0A9Q0JC16"/>
<keyword evidence="2" id="KW-1185">Reference proteome</keyword>
<evidence type="ECO:0000313" key="1">
    <source>
        <dbReference type="EMBL" id="KAJ4836024.1"/>
    </source>
</evidence>
<dbReference type="Proteomes" id="UP001141552">
    <property type="component" value="Unassembled WGS sequence"/>
</dbReference>
<reference evidence="1" key="2">
    <citation type="journal article" date="2023" name="Plants (Basel)">
        <title>Annotation of the Turnera subulata (Passifloraceae) Draft Genome Reveals the S-Locus Evolved after the Divergence of Turneroideae from Passifloroideae in a Stepwise Manner.</title>
        <authorList>
            <person name="Henning P.M."/>
            <person name="Roalson E.H."/>
            <person name="Mir W."/>
            <person name="McCubbin A.G."/>
            <person name="Shore J.S."/>
        </authorList>
    </citation>
    <scope>NUCLEOTIDE SEQUENCE</scope>
    <source>
        <strain evidence="1">F60SS</strain>
    </source>
</reference>
<reference evidence="1" key="1">
    <citation type="submission" date="2022-02" db="EMBL/GenBank/DDBJ databases">
        <authorList>
            <person name="Henning P.M."/>
            <person name="McCubbin A.G."/>
            <person name="Shore J.S."/>
        </authorList>
    </citation>
    <scope>NUCLEOTIDE SEQUENCE</scope>
    <source>
        <strain evidence="1">F60SS</strain>
        <tissue evidence="1">Leaves</tissue>
    </source>
</reference>